<comment type="catalytic activity">
    <reaction evidence="6">
        <text>cytidine(2498) in 23S rRNA + S-adenosyl-L-methionine = 2'-O-methylcytidine(2498) in 23S rRNA + S-adenosyl-L-homocysteine + H(+)</text>
        <dbReference type="Rhea" id="RHEA:42788"/>
        <dbReference type="Rhea" id="RHEA-COMP:10244"/>
        <dbReference type="Rhea" id="RHEA-COMP:10245"/>
        <dbReference type="ChEBI" id="CHEBI:15378"/>
        <dbReference type="ChEBI" id="CHEBI:57856"/>
        <dbReference type="ChEBI" id="CHEBI:59789"/>
        <dbReference type="ChEBI" id="CHEBI:74495"/>
        <dbReference type="ChEBI" id="CHEBI:82748"/>
        <dbReference type="EC" id="2.1.1.186"/>
    </reaction>
</comment>
<organism evidence="13 15">
    <name type="scientific">Aliidiomarina maris</name>
    <dbReference type="NCBI Taxonomy" id="531312"/>
    <lineage>
        <taxon>Bacteria</taxon>
        <taxon>Pseudomonadati</taxon>
        <taxon>Pseudomonadota</taxon>
        <taxon>Gammaproteobacteria</taxon>
        <taxon>Alteromonadales</taxon>
        <taxon>Idiomarinaceae</taxon>
        <taxon>Aliidiomarina</taxon>
    </lineage>
</organism>
<keyword evidence="1 6" id="KW-0963">Cytoplasm</keyword>
<keyword evidence="5 6" id="KW-0949">S-adenosyl-L-methionine</keyword>
<comment type="function">
    <text evidence="6">Catalyzes the 2'-O-methylation at nucleotide C2498 in 23S rRNA.</text>
</comment>
<evidence type="ECO:0000256" key="3">
    <source>
        <dbReference type="ARBA" id="ARBA00022603"/>
    </source>
</evidence>
<evidence type="ECO:0000313" key="16">
    <source>
        <dbReference type="Proteomes" id="UP000287865"/>
    </source>
</evidence>
<feature type="binding site" evidence="6 8">
    <location>
        <position position="243"/>
    </location>
    <ligand>
        <name>S-adenosyl-L-methionine</name>
        <dbReference type="ChEBI" id="CHEBI:59789"/>
    </ligand>
</feature>
<reference evidence="13 15" key="2">
    <citation type="submission" date="2018-06" db="EMBL/GenBank/DDBJ databases">
        <title>Genomic Encyclopedia of Type Strains, Phase III (KMG-III): the genomes of soil and plant-associated and newly described type strains.</title>
        <authorList>
            <person name="Whitman W."/>
        </authorList>
    </citation>
    <scope>NUCLEOTIDE SEQUENCE [LARGE SCALE GENOMIC DNA]</scope>
    <source>
        <strain evidence="13 15">CGMCC 1.15366</strain>
    </source>
</reference>
<name>A0A327WUS4_9GAMM</name>
<dbReference type="PANTHER" id="PTHR37524">
    <property type="entry name" value="RIBOSOMAL RNA LARGE SUBUNIT METHYLTRANSFERASE M"/>
    <property type="match status" value="1"/>
</dbReference>
<evidence type="ECO:0000256" key="4">
    <source>
        <dbReference type="ARBA" id="ARBA00022679"/>
    </source>
</evidence>
<protein>
    <recommendedName>
        <fullName evidence="6">Ribosomal RNA large subunit methyltransferase M</fullName>
        <ecNumber evidence="6">2.1.1.186</ecNumber>
    </recommendedName>
    <alternativeName>
        <fullName evidence="6">23S rRNA (cytidine2498-2'-O)-methyltransferase</fullName>
    </alternativeName>
    <alternativeName>
        <fullName evidence="6">23S rRNA 2'-O-ribose methyltransferase RlmM</fullName>
    </alternativeName>
</protein>
<feature type="binding site" evidence="6 8">
    <location>
        <position position="280"/>
    </location>
    <ligand>
        <name>S-adenosyl-L-methionine</name>
        <dbReference type="ChEBI" id="CHEBI:59789"/>
    </ligand>
</feature>
<feature type="binding site" evidence="6 8">
    <location>
        <position position="263"/>
    </location>
    <ligand>
        <name>S-adenosyl-L-methionine</name>
        <dbReference type="ChEBI" id="CHEBI:59789"/>
    </ligand>
</feature>
<reference evidence="14 16" key="1">
    <citation type="journal article" date="2018" name="Front. Microbiol.">
        <title>Genome-Based Analysis Reveals the Taxonomy and Diversity of the Family Idiomarinaceae.</title>
        <authorList>
            <person name="Liu Y."/>
            <person name="Lai Q."/>
            <person name="Shao Z."/>
        </authorList>
    </citation>
    <scope>NUCLEOTIDE SEQUENCE [LARGE SCALE GENOMIC DNA]</scope>
    <source>
        <strain evidence="14 16">CF12-14</strain>
    </source>
</reference>
<dbReference type="InterPro" id="IPR002877">
    <property type="entry name" value="RNA_MeTrfase_FtsJ_dom"/>
</dbReference>
<dbReference type="GO" id="GO:0008757">
    <property type="term" value="F:S-adenosylmethionine-dependent methyltransferase activity"/>
    <property type="evidence" value="ECO:0007669"/>
    <property type="project" value="UniProtKB-UniRule"/>
</dbReference>
<feature type="binding site" evidence="6 8">
    <location>
        <position position="191"/>
    </location>
    <ligand>
        <name>S-adenosyl-L-methionine</name>
        <dbReference type="ChEBI" id="CHEBI:59789"/>
    </ligand>
</feature>
<dbReference type="Gene3D" id="3.40.50.150">
    <property type="entry name" value="Vaccinia Virus protein VP39"/>
    <property type="match status" value="1"/>
</dbReference>
<evidence type="ECO:0000256" key="5">
    <source>
        <dbReference type="ARBA" id="ARBA00022691"/>
    </source>
</evidence>
<dbReference type="EMBL" id="QLMD01000008">
    <property type="protein sequence ID" value="RAJ96547.1"/>
    <property type="molecule type" value="Genomic_DNA"/>
</dbReference>
<accession>A0A327WUS4</accession>
<evidence type="ECO:0000256" key="1">
    <source>
        <dbReference type="ARBA" id="ARBA00022490"/>
    </source>
</evidence>
<dbReference type="EMBL" id="PIPK01000008">
    <property type="protein sequence ID" value="RUO23707.1"/>
    <property type="molecule type" value="Genomic_DNA"/>
</dbReference>
<comment type="subcellular location">
    <subcellularLocation>
        <location evidence="6">Cytoplasm</location>
    </subcellularLocation>
</comment>
<dbReference type="OrthoDB" id="154490at2"/>
<dbReference type="InterPro" id="IPR040739">
    <property type="entry name" value="RlmM_FDX"/>
</dbReference>
<sequence>MSAVVLYCRPGFEGECAAEIQDRASALGIYGYCKAQTDSGLVTYHCMPEEADHIARKVSVRSLVFARQLFVRMAECNELALDDRITPMLAAIESLPEEQRPLCGELWVETTDTNEGRQLSALAKSISTPLRKALRGIGMLTEQDSERRPALHVLFRSTHSVMLGYSYTYNHAPYPMGIPRIRTPKGAPSRSASKLAEAFKTMIAPEELARRVTSGMRAVDLGACPGGWTAVLVQQGMMVEAVDNGAMDEALMQTGQVKHHREDGFVFRPKRRNIEWLVCDMVEKPVKVTHLMADWFIEGYCRQAMFNLKLPMKKRYQALQQYMQALRDRLAEAEIRHYDLSAKHLYHDREEVTVYLRITERS</sequence>
<keyword evidence="2 6" id="KW-0698">rRNA processing</keyword>
<feature type="domain" description="RlmM ferredoxin-like" evidence="11">
    <location>
        <begin position="1"/>
        <end position="70"/>
    </location>
</feature>
<evidence type="ECO:0000259" key="11">
    <source>
        <dbReference type="Pfam" id="PF18125"/>
    </source>
</evidence>
<gene>
    <name evidence="6" type="primary">rlmM</name>
    <name evidence="13" type="ORF">B0I24_108126</name>
    <name evidence="14" type="ORF">CWE07_09330</name>
</gene>
<dbReference type="GO" id="GO:0032259">
    <property type="term" value="P:methylation"/>
    <property type="evidence" value="ECO:0007669"/>
    <property type="project" value="UniProtKB-KW"/>
</dbReference>
<dbReference type="GO" id="GO:0006364">
    <property type="term" value="P:rRNA processing"/>
    <property type="evidence" value="ECO:0007669"/>
    <property type="project" value="UniProtKB-UniRule"/>
</dbReference>
<dbReference type="HAMAP" id="MF_01551">
    <property type="entry name" value="23SrRNA_methyltr_M"/>
    <property type="match status" value="1"/>
</dbReference>
<evidence type="ECO:0000313" key="15">
    <source>
        <dbReference type="Proteomes" id="UP000249203"/>
    </source>
</evidence>
<dbReference type="InterPro" id="IPR011224">
    <property type="entry name" value="rRNA_MeTrfase_M"/>
</dbReference>
<dbReference type="GO" id="GO:0005737">
    <property type="term" value="C:cytoplasm"/>
    <property type="evidence" value="ECO:0007669"/>
    <property type="project" value="UniProtKB-SubCell"/>
</dbReference>
<dbReference type="Proteomes" id="UP000249203">
    <property type="component" value="Unassembled WGS sequence"/>
</dbReference>
<dbReference type="Proteomes" id="UP000287865">
    <property type="component" value="Unassembled WGS sequence"/>
</dbReference>
<dbReference type="NCBIfam" id="NF008734">
    <property type="entry name" value="PRK11760.1"/>
    <property type="match status" value="1"/>
</dbReference>
<evidence type="ECO:0000259" key="10">
    <source>
        <dbReference type="Pfam" id="PF01728"/>
    </source>
</evidence>
<feature type="domain" description="Ribosomal RNA large subunit methyltransferase M THUMP-like" evidence="12">
    <location>
        <begin position="83"/>
        <end position="167"/>
    </location>
</feature>
<evidence type="ECO:0000313" key="14">
    <source>
        <dbReference type="EMBL" id="RUO23707.1"/>
    </source>
</evidence>
<dbReference type="AlphaFoldDB" id="A0A327WUS4"/>
<dbReference type="EC" id="2.1.1.186" evidence="6"/>
<feature type="active site" description="Proton acceptor" evidence="6 7">
    <location>
        <position position="309"/>
    </location>
</feature>
<feature type="coiled-coil region" evidence="9">
    <location>
        <begin position="316"/>
        <end position="343"/>
    </location>
</feature>
<dbReference type="PANTHER" id="PTHR37524:SF2">
    <property type="entry name" value="RIBOSOMAL RNA METHYLTRANSFERASE FTSJ DOMAIN-CONTAINING PROTEIN"/>
    <property type="match status" value="1"/>
</dbReference>
<evidence type="ECO:0000256" key="8">
    <source>
        <dbReference type="PIRSR" id="PIRSR028774-2"/>
    </source>
</evidence>
<dbReference type="RefSeq" id="WP_111569714.1">
    <property type="nucleotide sequence ID" value="NZ_PIPK01000008.1"/>
</dbReference>
<evidence type="ECO:0000256" key="6">
    <source>
        <dbReference type="HAMAP-Rule" id="MF_01551"/>
    </source>
</evidence>
<proteinExistence type="inferred from homology"/>
<dbReference type="Pfam" id="PF21239">
    <property type="entry name" value="RLMM_N"/>
    <property type="match status" value="1"/>
</dbReference>
<evidence type="ECO:0000313" key="13">
    <source>
        <dbReference type="EMBL" id="RAJ96547.1"/>
    </source>
</evidence>
<dbReference type="Pfam" id="PF18125">
    <property type="entry name" value="RlmM_FDX"/>
    <property type="match status" value="1"/>
</dbReference>
<evidence type="ECO:0000256" key="7">
    <source>
        <dbReference type="PIRSR" id="PIRSR028774-1"/>
    </source>
</evidence>
<dbReference type="Gene3D" id="3.30.70.2810">
    <property type="match status" value="1"/>
</dbReference>
<keyword evidence="16" id="KW-1185">Reference proteome</keyword>
<comment type="similarity">
    <text evidence="6">Belongs to the class I-like SAM-binding methyltransferase superfamily. RNA methyltransferase RlmE family. RlmM subfamily.</text>
</comment>
<dbReference type="PIRSF" id="PIRSF028774">
    <property type="entry name" value="UCP028774"/>
    <property type="match status" value="1"/>
</dbReference>
<evidence type="ECO:0000256" key="9">
    <source>
        <dbReference type="SAM" id="Coils"/>
    </source>
</evidence>
<evidence type="ECO:0000259" key="12">
    <source>
        <dbReference type="Pfam" id="PF21239"/>
    </source>
</evidence>
<keyword evidence="4 6" id="KW-0808">Transferase</keyword>
<keyword evidence="3 6" id="KW-0489">Methyltransferase</keyword>
<comment type="subunit">
    <text evidence="6">Monomer.</text>
</comment>
<dbReference type="SUPFAM" id="SSF53335">
    <property type="entry name" value="S-adenosyl-L-methionine-dependent methyltransferases"/>
    <property type="match status" value="1"/>
</dbReference>
<keyword evidence="9" id="KW-0175">Coiled coil</keyword>
<comment type="caution">
    <text evidence="13">The sequence shown here is derived from an EMBL/GenBank/DDBJ whole genome shotgun (WGS) entry which is preliminary data.</text>
</comment>
<evidence type="ECO:0000256" key="2">
    <source>
        <dbReference type="ARBA" id="ARBA00022552"/>
    </source>
</evidence>
<feature type="domain" description="Ribosomal RNA methyltransferase FtsJ" evidence="10">
    <location>
        <begin position="189"/>
        <end position="283"/>
    </location>
</feature>
<dbReference type="InterPro" id="IPR029063">
    <property type="entry name" value="SAM-dependent_MTases_sf"/>
</dbReference>
<dbReference type="Pfam" id="PF01728">
    <property type="entry name" value="FtsJ"/>
    <property type="match status" value="1"/>
</dbReference>
<dbReference type="Gene3D" id="3.30.2300.20">
    <property type="match status" value="1"/>
</dbReference>
<dbReference type="InterPro" id="IPR048646">
    <property type="entry name" value="RlmM_THUMP-like"/>
</dbReference>
<feature type="binding site" evidence="6 8">
    <location>
        <begin position="224"/>
        <end position="227"/>
    </location>
    <ligand>
        <name>S-adenosyl-L-methionine</name>
        <dbReference type="ChEBI" id="CHEBI:59789"/>
    </ligand>
</feature>